<evidence type="ECO:0000313" key="2">
    <source>
        <dbReference type="Proteomes" id="UP000321577"/>
    </source>
</evidence>
<dbReference type="RefSeq" id="WP_146854810.1">
    <property type="nucleotide sequence ID" value="NZ_BKAG01000056.1"/>
</dbReference>
<dbReference type="OrthoDB" id="5422155at2"/>
<reference evidence="1 2" key="1">
    <citation type="submission" date="2019-07" db="EMBL/GenBank/DDBJ databases">
        <title>Whole genome shotgun sequence of Brevifollis gellanilyticus NBRC 108608.</title>
        <authorList>
            <person name="Hosoyama A."/>
            <person name="Uohara A."/>
            <person name="Ohji S."/>
            <person name="Ichikawa N."/>
        </authorList>
    </citation>
    <scope>NUCLEOTIDE SEQUENCE [LARGE SCALE GENOMIC DNA]</scope>
    <source>
        <strain evidence="1 2">NBRC 108608</strain>
    </source>
</reference>
<keyword evidence="2" id="KW-1185">Reference proteome</keyword>
<dbReference type="AlphaFoldDB" id="A0A512MG23"/>
<proteinExistence type="predicted"/>
<dbReference type="Proteomes" id="UP000321577">
    <property type="component" value="Unassembled WGS sequence"/>
</dbReference>
<name>A0A512MG23_9BACT</name>
<evidence type="ECO:0000313" key="1">
    <source>
        <dbReference type="EMBL" id="GEP45684.1"/>
    </source>
</evidence>
<protein>
    <submittedName>
        <fullName evidence="1">Uncharacterized protein</fullName>
    </submittedName>
</protein>
<sequence length="66" mass="7456">MPVSKHSCITIKAEALRLVSALPETATWDDLMHQIYVRQKIEAGLDDLKSGRKHKHQSIRQTFGLG</sequence>
<gene>
    <name evidence="1" type="ORF">BGE01nite_49750</name>
</gene>
<accession>A0A512MG23</accession>
<organism evidence="1 2">
    <name type="scientific">Brevifollis gellanilyticus</name>
    <dbReference type="NCBI Taxonomy" id="748831"/>
    <lineage>
        <taxon>Bacteria</taxon>
        <taxon>Pseudomonadati</taxon>
        <taxon>Verrucomicrobiota</taxon>
        <taxon>Verrucomicrobiia</taxon>
        <taxon>Verrucomicrobiales</taxon>
        <taxon>Verrucomicrobiaceae</taxon>
    </lineage>
</organism>
<comment type="caution">
    <text evidence="1">The sequence shown here is derived from an EMBL/GenBank/DDBJ whole genome shotgun (WGS) entry which is preliminary data.</text>
</comment>
<dbReference type="EMBL" id="BKAG01000056">
    <property type="protein sequence ID" value="GEP45684.1"/>
    <property type="molecule type" value="Genomic_DNA"/>
</dbReference>